<dbReference type="InterPro" id="IPR046765">
    <property type="entry name" value="Antitox_RHH"/>
</dbReference>
<evidence type="ECO:0000313" key="4">
    <source>
        <dbReference type="Proteomes" id="UP000254508"/>
    </source>
</evidence>
<evidence type="ECO:0000259" key="2">
    <source>
        <dbReference type="Pfam" id="PF20605"/>
    </source>
</evidence>
<accession>A0A345YIJ5</accession>
<dbReference type="EMBL" id="CP031358">
    <property type="protein sequence ID" value="AXK43747.1"/>
    <property type="molecule type" value="Genomic_DNA"/>
</dbReference>
<evidence type="ECO:0000313" key="3">
    <source>
        <dbReference type="EMBL" id="AXK43747.1"/>
    </source>
</evidence>
<keyword evidence="3" id="KW-0614">Plasmid</keyword>
<dbReference type="KEGG" id="err:DVR09_14920"/>
<name>A0A345YIJ5_9SPHN</name>
<dbReference type="Pfam" id="PF20605">
    <property type="entry name" value="Antitox_RHH"/>
    <property type="match status" value="1"/>
</dbReference>
<evidence type="ECO:0000256" key="1">
    <source>
        <dbReference type="SAM" id="MobiDB-lite"/>
    </source>
</evidence>
<protein>
    <recommendedName>
        <fullName evidence="2">Antitoxin-like ribbon-helix-helix domain-containing protein</fullName>
    </recommendedName>
</protein>
<dbReference type="OrthoDB" id="7473744at2"/>
<gene>
    <name evidence="3" type="ORF">DVR09_14920</name>
</gene>
<reference evidence="3 4" key="1">
    <citation type="submission" date="2018-07" db="EMBL/GenBank/DDBJ databases">
        <title>Genome sequence of Erythrobacter strain YH-07, an antagonistic bacterium isolated from Yellow Sea.</title>
        <authorList>
            <person name="Tang T."/>
            <person name="Liu Q."/>
            <person name="Sun X."/>
        </authorList>
    </citation>
    <scope>NUCLEOTIDE SEQUENCE [LARGE SCALE GENOMIC DNA]</scope>
    <source>
        <strain evidence="3 4">YH-07</strain>
        <plasmid evidence="3 4">unnamed</plasmid>
    </source>
</reference>
<geneLocation type="plasmid" evidence="3 4">
    <name>unnamed</name>
</geneLocation>
<feature type="region of interest" description="Disordered" evidence="1">
    <location>
        <begin position="17"/>
        <end position="43"/>
    </location>
</feature>
<proteinExistence type="predicted"/>
<feature type="domain" description="Antitoxin-like ribbon-helix-helix" evidence="2">
    <location>
        <begin position="41"/>
        <end position="89"/>
    </location>
</feature>
<keyword evidence="4" id="KW-1185">Reference proteome</keyword>
<feature type="compositionally biased region" description="Polar residues" evidence="1">
    <location>
        <begin position="17"/>
        <end position="27"/>
    </location>
</feature>
<dbReference type="Proteomes" id="UP000254508">
    <property type="component" value="Plasmid unnamed"/>
</dbReference>
<dbReference type="AlphaFoldDB" id="A0A345YIJ5"/>
<organism evidence="3 4">
    <name type="scientific">Erythrobacter aureus</name>
    <dbReference type="NCBI Taxonomy" id="2182384"/>
    <lineage>
        <taxon>Bacteria</taxon>
        <taxon>Pseudomonadati</taxon>
        <taxon>Pseudomonadota</taxon>
        <taxon>Alphaproteobacteria</taxon>
        <taxon>Sphingomonadales</taxon>
        <taxon>Erythrobacteraceae</taxon>
        <taxon>Erythrobacter/Porphyrobacter group</taxon>
        <taxon>Erythrobacter</taxon>
    </lineage>
</organism>
<sequence length="93" mass="10264">MGSFWIPHKLLTCLHATMSTQKSSPAKPTSKPRKQSRAKARDGKKAIVGYFSPELSKQIQILAIQEDKSMQALVGEALDMLLENRGMPPAGER</sequence>